<dbReference type="GO" id="GO:0016747">
    <property type="term" value="F:acyltransferase activity, transferring groups other than amino-acyl groups"/>
    <property type="evidence" value="ECO:0007669"/>
    <property type="project" value="InterPro"/>
</dbReference>
<reference evidence="2 3" key="1">
    <citation type="submission" date="2016-08" db="EMBL/GenBank/DDBJ databases">
        <title>Genome sequencing of Paenibacillus sp. TI45-13ar, isolated from Korean traditional nuruk.</title>
        <authorList>
            <person name="Kim S.-J."/>
        </authorList>
    </citation>
    <scope>NUCLEOTIDE SEQUENCE [LARGE SCALE GENOMIC DNA]</scope>
    <source>
        <strain evidence="2 3">TI45-13ar</strain>
    </source>
</reference>
<dbReference type="InterPro" id="IPR016181">
    <property type="entry name" value="Acyl_CoA_acyltransferase"/>
</dbReference>
<keyword evidence="3" id="KW-1185">Reference proteome</keyword>
<dbReference type="InterPro" id="IPR000182">
    <property type="entry name" value="GNAT_dom"/>
</dbReference>
<proteinExistence type="predicted"/>
<dbReference type="PATRIC" id="fig|1886670.3.peg.2458"/>
<gene>
    <name evidence="2" type="ORF">PTI45_02415</name>
</gene>
<dbReference type="RefSeq" id="WP_069327836.1">
    <property type="nucleotide sequence ID" value="NZ_MDER01000042.1"/>
</dbReference>
<feature type="domain" description="N-acetyltransferase" evidence="1">
    <location>
        <begin position="1"/>
        <end position="159"/>
    </location>
</feature>
<dbReference type="Pfam" id="PF13527">
    <property type="entry name" value="Acetyltransf_9"/>
    <property type="match status" value="1"/>
</dbReference>
<dbReference type="SUPFAM" id="SSF55729">
    <property type="entry name" value="Acyl-CoA N-acyltransferases (Nat)"/>
    <property type="match status" value="1"/>
</dbReference>
<evidence type="ECO:0000313" key="2">
    <source>
        <dbReference type="EMBL" id="ODP28164.1"/>
    </source>
</evidence>
<dbReference type="PROSITE" id="PS51186">
    <property type="entry name" value="GNAT"/>
    <property type="match status" value="1"/>
</dbReference>
<evidence type="ECO:0000259" key="1">
    <source>
        <dbReference type="PROSITE" id="PS51186"/>
    </source>
</evidence>
<organism evidence="2 3">
    <name type="scientific">Paenibacillus nuruki</name>
    <dbReference type="NCBI Taxonomy" id="1886670"/>
    <lineage>
        <taxon>Bacteria</taxon>
        <taxon>Bacillati</taxon>
        <taxon>Bacillota</taxon>
        <taxon>Bacilli</taxon>
        <taxon>Bacillales</taxon>
        <taxon>Paenibacillaceae</taxon>
        <taxon>Paenibacillus</taxon>
    </lineage>
</organism>
<name>A0A1E3L3B5_9BACL</name>
<dbReference type="STRING" id="1886670.PTI45_02415"/>
<dbReference type="CDD" id="cd04301">
    <property type="entry name" value="NAT_SF"/>
    <property type="match status" value="1"/>
</dbReference>
<sequence>MQIRRVLTHELKQAALLAEDVFCADGDRYMESSFPALFQTGISHSYGAFTPEGVLVSFMGMVPVQIQSGTYTVSAYSIGAVCTHPDYRGQGLAGQLLELCRQHARSAGASVLFISGDRSLYTRVGSVPFGQISVFELSTASFSTLPDASLHLSYRDLLPQDIFAVAHHIQAQYAHIRWGLGDLQQFIAAHPMANINKQQQHIRVAETADHQVAGFVILSIPHEEDTATSRIGSVIEYGGDPEVVYPLFADAITHYQLSSLTVRIPWQDKSLIDLFLKANIPVSIEKNGGTLLVLDHDLLLEQTGVHDFLNAHDIKVQLDNGYALHTPSASYPFNSAQEWYDLLFDPDATLTHKMNVAFPTVPLPYLYGLYFI</sequence>
<dbReference type="Proteomes" id="UP000094578">
    <property type="component" value="Unassembled WGS sequence"/>
</dbReference>
<evidence type="ECO:0000313" key="3">
    <source>
        <dbReference type="Proteomes" id="UP000094578"/>
    </source>
</evidence>
<dbReference type="EMBL" id="MDER01000042">
    <property type="protein sequence ID" value="ODP28164.1"/>
    <property type="molecule type" value="Genomic_DNA"/>
</dbReference>
<dbReference type="Gene3D" id="3.40.630.30">
    <property type="match status" value="1"/>
</dbReference>
<comment type="caution">
    <text evidence="2">The sequence shown here is derived from an EMBL/GenBank/DDBJ whole genome shotgun (WGS) entry which is preliminary data.</text>
</comment>
<protein>
    <recommendedName>
        <fullName evidence="1">N-acetyltransferase domain-containing protein</fullName>
    </recommendedName>
</protein>
<accession>A0A1E3L3B5</accession>
<dbReference type="AlphaFoldDB" id="A0A1E3L3B5"/>